<dbReference type="Proteomes" id="UP001470230">
    <property type="component" value="Unassembled WGS sequence"/>
</dbReference>
<evidence type="ECO:0000313" key="2">
    <source>
        <dbReference type="Proteomes" id="UP001470230"/>
    </source>
</evidence>
<comment type="caution">
    <text evidence="1">The sequence shown here is derived from an EMBL/GenBank/DDBJ whole genome shotgun (WGS) entry which is preliminary data.</text>
</comment>
<dbReference type="SUPFAM" id="SSF49452">
    <property type="entry name" value="Starch-binding domain-like"/>
    <property type="match status" value="1"/>
</dbReference>
<organism evidence="1 2">
    <name type="scientific">Tritrichomonas musculus</name>
    <dbReference type="NCBI Taxonomy" id="1915356"/>
    <lineage>
        <taxon>Eukaryota</taxon>
        <taxon>Metamonada</taxon>
        <taxon>Parabasalia</taxon>
        <taxon>Tritrichomonadida</taxon>
        <taxon>Tritrichomonadidae</taxon>
        <taxon>Tritrichomonas</taxon>
    </lineage>
</organism>
<protein>
    <submittedName>
        <fullName evidence="1">Uncharacterized protein</fullName>
    </submittedName>
</protein>
<keyword evidence="2" id="KW-1185">Reference proteome</keyword>
<name>A0ABR2HIR1_9EUKA</name>
<proteinExistence type="predicted"/>
<dbReference type="PANTHER" id="PTHR32518:SF3">
    <property type="entry name" value="4-ALPHA-GLUCANOTRANSFERASE"/>
    <property type="match status" value="1"/>
</dbReference>
<evidence type="ECO:0000313" key="1">
    <source>
        <dbReference type="EMBL" id="KAK8848122.1"/>
    </source>
</evidence>
<dbReference type="PANTHER" id="PTHR32518">
    <property type="match status" value="1"/>
</dbReference>
<dbReference type="InterPro" id="IPR013784">
    <property type="entry name" value="Carb-bd-like_fold"/>
</dbReference>
<reference evidence="1 2" key="1">
    <citation type="submission" date="2024-04" db="EMBL/GenBank/DDBJ databases">
        <title>Tritrichomonas musculus Genome.</title>
        <authorList>
            <person name="Alves-Ferreira E."/>
            <person name="Grigg M."/>
            <person name="Lorenzi H."/>
            <person name="Galac M."/>
        </authorList>
    </citation>
    <scope>NUCLEOTIDE SEQUENCE [LARGE SCALE GENOMIC DNA]</scope>
    <source>
        <strain evidence="1 2">EAF2021</strain>
    </source>
</reference>
<sequence length="742" mass="85138">MKSFLNFSLNLDHKEQENVLLHIEGSTPIKMNVLSQSKPNNFIYEAKLPISPSCEFPKSLVYNYIINGAYLYQSNQNLVISKQPLSSTLNVNDTKMQKDGTNYINITFYIHIPSNISNNLLFLMSDSPAFVIGEQVQSSFRLQQLHDSHMWAATAQISTFLNQPIIYKYLICDTNGTEISKESGKPHVLFIHSPIAYKNIVVYDVWFNYIPSLSFYPHLVKPSEVQALKSSVKIEYIPSYKSRNVYIRSQMFEDQDMFPENGVWRRDLELPSTFENFTFDLGTVYDPNSGKINWESDPIYKIHHPYKNVKQDQYVSNLFYGNAFNDKLIGIYIPLVSIVSDSSRSVGDFTSLVDISKWCKQCGIDILNVHVEQIEGGLIDPIHSNIRIENEASIFEQEPARNKMNVIRNAKLLSLWNKFNSWEKNKDKEFELFTTCNPMITEKCANNDFSLFVQYTLFKDFSIAFANIVDIGIQLILDIDMSSDIMEHIITYSHYAQGLRIVGLSQYINLFTVGDVKQLFDPTNDNKMFNFFMQNFCTLDTTIKPSSSSDDDQPIVLFKTCYSEDFLQSVENIHKTDPEFISKLDILKGKYQNSKKCKILINNLSKIAPDCPSSILLDNEATMKLGEHNAKSMNMIPCSQSKNNLVPNFLSPEKVSEFDENTDAASEINKKINSNAKLVIIYFLDFLKAMSKGENDLNINIKPIQLIKNYCRFSFGLSVDDLMKNQKLNQKIQKTLYSAKQM</sequence>
<accession>A0ABR2HIR1</accession>
<dbReference type="EMBL" id="JAPFFF010000027">
    <property type="protein sequence ID" value="KAK8848122.1"/>
    <property type="molecule type" value="Genomic_DNA"/>
</dbReference>
<gene>
    <name evidence="1" type="ORF">M9Y10_019178</name>
</gene>